<evidence type="ECO:0000313" key="11">
    <source>
        <dbReference type="EMBL" id="VDN35596.1"/>
    </source>
</evidence>
<dbReference type="OrthoDB" id="3222at2759"/>
<proteinExistence type="inferred from homology"/>
<keyword evidence="3 8" id="KW-0813">Transport</keyword>
<feature type="compositionally biased region" description="Basic and acidic residues" evidence="9">
    <location>
        <begin position="107"/>
        <end position="128"/>
    </location>
</feature>
<evidence type="ECO:0000256" key="8">
    <source>
        <dbReference type="RuleBase" id="RU000477"/>
    </source>
</evidence>
<keyword evidence="12" id="KW-1185">Reference proteome</keyword>
<dbReference type="InterPro" id="IPR050363">
    <property type="entry name" value="MIP/Aquaporin"/>
</dbReference>
<evidence type="ECO:0000256" key="1">
    <source>
        <dbReference type="ARBA" id="ARBA00004141"/>
    </source>
</evidence>
<evidence type="ECO:0000256" key="5">
    <source>
        <dbReference type="ARBA" id="ARBA00022989"/>
    </source>
</evidence>
<accession>A0A3P7QXK7</accession>
<evidence type="ECO:0000256" key="10">
    <source>
        <dbReference type="SAM" id="Phobius"/>
    </source>
</evidence>
<feature type="transmembrane region" description="Helical" evidence="10">
    <location>
        <begin position="71"/>
        <end position="94"/>
    </location>
</feature>
<dbReference type="GO" id="GO:0015254">
    <property type="term" value="F:glycerol channel activity"/>
    <property type="evidence" value="ECO:0007669"/>
    <property type="project" value="TreeGrafter"/>
</dbReference>
<dbReference type="Pfam" id="PF00230">
    <property type="entry name" value="MIP"/>
    <property type="match status" value="1"/>
</dbReference>
<dbReference type="InterPro" id="IPR023271">
    <property type="entry name" value="Aquaporin-like"/>
</dbReference>
<dbReference type="SUPFAM" id="SSF81338">
    <property type="entry name" value="Aquaporin-like"/>
    <property type="match status" value="1"/>
</dbReference>
<keyword evidence="6 10" id="KW-0472">Membrane</keyword>
<protein>
    <recommendedName>
        <fullName evidence="13">Aquaporin</fullName>
    </recommendedName>
</protein>
<keyword evidence="4 8" id="KW-0812">Transmembrane</keyword>
<evidence type="ECO:0000256" key="7">
    <source>
        <dbReference type="ARBA" id="ARBA00045280"/>
    </source>
</evidence>
<dbReference type="PANTHER" id="PTHR43829:SF5">
    <property type="entry name" value="AQUAPORIN-9"/>
    <property type="match status" value="1"/>
</dbReference>
<comment type="similarity">
    <text evidence="2 8">Belongs to the MIP/aquaporin (TC 1.A.8) family.</text>
</comment>
<evidence type="ECO:0000256" key="2">
    <source>
        <dbReference type="ARBA" id="ARBA00006175"/>
    </source>
</evidence>
<dbReference type="InterPro" id="IPR000425">
    <property type="entry name" value="MIP"/>
</dbReference>
<feature type="region of interest" description="Disordered" evidence="9">
    <location>
        <begin position="102"/>
        <end position="135"/>
    </location>
</feature>
<name>A0A3P7QXK7_9BILA</name>
<dbReference type="PRINTS" id="PR00783">
    <property type="entry name" value="MINTRINSICP"/>
</dbReference>
<evidence type="ECO:0000256" key="4">
    <source>
        <dbReference type="ARBA" id="ARBA00022692"/>
    </source>
</evidence>
<evidence type="ECO:0008006" key="13">
    <source>
        <dbReference type="Google" id="ProtNLM"/>
    </source>
</evidence>
<comment type="function">
    <text evidence="7">Aquaglyceroporin that may modulate the water content and osmolytes during anhydrobiosis.</text>
</comment>
<gene>
    <name evidence="11" type="ORF">GPUH_LOCUS20239</name>
</gene>
<keyword evidence="5 10" id="KW-1133">Transmembrane helix</keyword>
<evidence type="ECO:0000313" key="12">
    <source>
        <dbReference type="Proteomes" id="UP000271098"/>
    </source>
</evidence>
<evidence type="ECO:0000256" key="6">
    <source>
        <dbReference type="ARBA" id="ARBA00023136"/>
    </source>
</evidence>
<evidence type="ECO:0000256" key="9">
    <source>
        <dbReference type="SAM" id="MobiDB-lite"/>
    </source>
</evidence>
<dbReference type="Proteomes" id="UP000271098">
    <property type="component" value="Unassembled WGS sequence"/>
</dbReference>
<dbReference type="GO" id="GO:0016323">
    <property type="term" value="C:basolateral plasma membrane"/>
    <property type="evidence" value="ECO:0007669"/>
    <property type="project" value="TreeGrafter"/>
</dbReference>
<dbReference type="Gene3D" id="1.20.1080.10">
    <property type="entry name" value="Glycerol uptake facilitator protein"/>
    <property type="match status" value="1"/>
</dbReference>
<evidence type="ECO:0000256" key="3">
    <source>
        <dbReference type="ARBA" id="ARBA00022448"/>
    </source>
</evidence>
<dbReference type="PANTHER" id="PTHR43829">
    <property type="entry name" value="AQUAPORIN OR AQUAGLYCEROPORIN RELATED"/>
    <property type="match status" value="1"/>
</dbReference>
<sequence>MLAFAVMMVIDPRNKIPPAAHAVLFGIALLVIGCGFGANCGYPLNPARDFGPRIFTCFLYGKEVFTHPWKLWFLVPIVAPTVGAVIGGWLYILLLGSHIPDEESEEVDKQGEKKREDQAEKGAGRKESSQTGSQK</sequence>
<comment type="subcellular location">
    <subcellularLocation>
        <location evidence="1">Membrane</location>
        <topology evidence="1">Multi-pass membrane protein</topology>
    </subcellularLocation>
</comment>
<dbReference type="AlphaFoldDB" id="A0A3P7QXK7"/>
<dbReference type="GO" id="GO:0015250">
    <property type="term" value="F:water channel activity"/>
    <property type="evidence" value="ECO:0007669"/>
    <property type="project" value="TreeGrafter"/>
</dbReference>
<reference evidence="11 12" key="1">
    <citation type="submission" date="2018-11" db="EMBL/GenBank/DDBJ databases">
        <authorList>
            <consortium name="Pathogen Informatics"/>
        </authorList>
    </citation>
    <scope>NUCLEOTIDE SEQUENCE [LARGE SCALE GENOMIC DNA]</scope>
</reference>
<dbReference type="EMBL" id="UYRT01090035">
    <property type="protein sequence ID" value="VDN35596.1"/>
    <property type="molecule type" value="Genomic_DNA"/>
</dbReference>
<organism evidence="11 12">
    <name type="scientific">Gongylonema pulchrum</name>
    <dbReference type="NCBI Taxonomy" id="637853"/>
    <lineage>
        <taxon>Eukaryota</taxon>
        <taxon>Metazoa</taxon>
        <taxon>Ecdysozoa</taxon>
        <taxon>Nematoda</taxon>
        <taxon>Chromadorea</taxon>
        <taxon>Rhabditida</taxon>
        <taxon>Spirurina</taxon>
        <taxon>Spiruromorpha</taxon>
        <taxon>Spiruroidea</taxon>
        <taxon>Gongylonematidae</taxon>
        <taxon>Gongylonema</taxon>
    </lineage>
</organism>